<feature type="region of interest" description="Disordered" evidence="1">
    <location>
        <begin position="75"/>
        <end position="150"/>
    </location>
</feature>
<feature type="compositionally biased region" description="Gly residues" evidence="1">
    <location>
        <begin position="138"/>
        <end position="150"/>
    </location>
</feature>
<sequence>MKIKSNLLILTATAALFANMAYAAIDSQSLADSYLANGYSYVEVQQGPTQTKVEAVNGNSTVEVIYSNVTGEILSQETQSTEDEYAGRTGVEIQTSEEDFLDDDENGDGENGGGYGGGDGDGENGGGYGGGDGDDENGGGNGGGYGGSDD</sequence>
<accession>A0ABS6JCH9</accession>
<feature type="chain" id="PRO_5047212779" description="PepSY domain-containing protein" evidence="2">
    <location>
        <begin position="24"/>
        <end position="150"/>
    </location>
</feature>
<keyword evidence="4" id="KW-1185">Reference proteome</keyword>
<protein>
    <recommendedName>
        <fullName evidence="5">PepSY domain-containing protein</fullName>
    </recommendedName>
</protein>
<proteinExistence type="predicted"/>
<comment type="caution">
    <text evidence="3">The sequence shown here is derived from an EMBL/GenBank/DDBJ whole genome shotgun (WGS) entry which is preliminary data.</text>
</comment>
<gene>
    <name evidence="3" type="ORF">GU927_020305</name>
</gene>
<dbReference type="RefSeq" id="WP_217765747.1">
    <property type="nucleotide sequence ID" value="NZ_JAAATX020000028.1"/>
</dbReference>
<dbReference type="EMBL" id="JAAATX020000028">
    <property type="protein sequence ID" value="MBU9700182.1"/>
    <property type="molecule type" value="Genomic_DNA"/>
</dbReference>
<evidence type="ECO:0008006" key="5">
    <source>
        <dbReference type="Google" id="ProtNLM"/>
    </source>
</evidence>
<keyword evidence="2" id="KW-0732">Signal</keyword>
<name>A0ABS6JCH9_9RHOB</name>
<dbReference type="Proteomes" id="UP000731907">
    <property type="component" value="Unassembled WGS sequence"/>
</dbReference>
<feature type="signal peptide" evidence="2">
    <location>
        <begin position="1"/>
        <end position="23"/>
    </location>
</feature>
<organism evidence="3 4">
    <name type="scientific">Paragemmobacter amnigenus</name>
    <dbReference type="NCBI Taxonomy" id="2852097"/>
    <lineage>
        <taxon>Bacteria</taxon>
        <taxon>Pseudomonadati</taxon>
        <taxon>Pseudomonadota</taxon>
        <taxon>Alphaproteobacteria</taxon>
        <taxon>Rhodobacterales</taxon>
        <taxon>Paracoccaceae</taxon>
        <taxon>Paragemmobacter</taxon>
    </lineage>
</organism>
<evidence type="ECO:0000313" key="4">
    <source>
        <dbReference type="Proteomes" id="UP000731907"/>
    </source>
</evidence>
<reference evidence="3 4" key="1">
    <citation type="submission" date="2021-06" db="EMBL/GenBank/DDBJ databases">
        <title>Rhodobacteraceae bacterium strain HSP-20.</title>
        <authorList>
            <person name="Chen W.-M."/>
        </authorList>
    </citation>
    <scope>NUCLEOTIDE SEQUENCE [LARGE SCALE GENOMIC DNA]</scope>
    <source>
        <strain evidence="3 4">HSP-20</strain>
    </source>
</reference>
<feature type="compositionally biased region" description="Gly residues" evidence="1">
    <location>
        <begin position="109"/>
        <end position="131"/>
    </location>
</feature>
<evidence type="ECO:0000256" key="2">
    <source>
        <dbReference type="SAM" id="SignalP"/>
    </source>
</evidence>
<evidence type="ECO:0000313" key="3">
    <source>
        <dbReference type="EMBL" id="MBU9700182.1"/>
    </source>
</evidence>
<evidence type="ECO:0000256" key="1">
    <source>
        <dbReference type="SAM" id="MobiDB-lite"/>
    </source>
</evidence>
<feature type="compositionally biased region" description="Acidic residues" evidence="1">
    <location>
        <begin position="95"/>
        <end position="108"/>
    </location>
</feature>